<dbReference type="Gene3D" id="3.40.190.10">
    <property type="entry name" value="Periplasmic binding protein-like II"/>
    <property type="match status" value="2"/>
</dbReference>
<name>A0A0C4YNU6_9BURK</name>
<dbReference type="AlphaFoldDB" id="A0A0C4YNU6"/>
<evidence type="ECO:0000259" key="5">
    <source>
        <dbReference type="PROSITE" id="PS50931"/>
    </source>
</evidence>
<dbReference type="PANTHER" id="PTHR30118:SF15">
    <property type="entry name" value="TRANSCRIPTIONAL REGULATORY PROTEIN"/>
    <property type="match status" value="1"/>
</dbReference>
<evidence type="ECO:0000256" key="2">
    <source>
        <dbReference type="ARBA" id="ARBA00023015"/>
    </source>
</evidence>
<comment type="similarity">
    <text evidence="1">Belongs to the LysR transcriptional regulatory family.</text>
</comment>
<dbReference type="PRINTS" id="PR00039">
    <property type="entry name" value="HTHLYSR"/>
</dbReference>
<dbReference type="STRING" id="68895.RR42_s0685"/>
<evidence type="ECO:0000313" key="7">
    <source>
        <dbReference type="Proteomes" id="UP000031843"/>
    </source>
</evidence>
<protein>
    <submittedName>
        <fullName evidence="6">LysR-family transcriptional regulator</fullName>
    </submittedName>
</protein>
<dbReference type="InterPro" id="IPR050389">
    <property type="entry name" value="LysR-type_TF"/>
</dbReference>
<evidence type="ECO:0000256" key="4">
    <source>
        <dbReference type="ARBA" id="ARBA00023163"/>
    </source>
</evidence>
<keyword evidence="4" id="KW-0804">Transcription</keyword>
<dbReference type="PROSITE" id="PS50931">
    <property type="entry name" value="HTH_LYSR"/>
    <property type="match status" value="1"/>
</dbReference>
<evidence type="ECO:0000313" key="6">
    <source>
        <dbReference type="EMBL" id="AJG22276.1"/>
    </source>
</evidence>
<evidence type="ECO:0000256" key="3">
    <source>
        <dbReference type="ARBA" id="ARBA00023125"/>
    </source>
</evidence>
<dbReference type="SUPFAM" id="SSF53850">
    <property type="entry name" value="Periplasmic binding protein-like II"/>
    <property type="match status" value="1"/>
</dbReference>
<dbReference type="Proteomes" id="UP000031843">
    <property type="component" value="Chromosome secondary"/>
</dbReference>
<dbReference type="OrthoDB" id="5495633at2"/>
<accession>A0A0C4YNU6</accession>
<dbReference type="InterPro" id="IPR005119">
    <property type="entry name" value="LysR_subst-bd"/>
</dbReference>
<dbReference type="GO" id="GO:0003700">
    <property type="term" value="F:DNA-binding transcription factor activity"/>
    <property type="evidence" value="ECO:0007669"/>
    <property type="project" value="InterPro"/>
</dbReference>
<keyword evidence="7" id="KW-1185">Reference proteome</keyword>
<proteinExistence type="inferred from homology"/>
<dbReference type="EMBL" id="CP010537">
    <property type="protein sequence ID" value="AJG22276.1"/>
    <property type="molecule type" value="Genomic_DNA"/>
</dbReference>
<sequence length="303" mass="33893">MQPEIDLKLLRLLTQIHALGSVSKAADAVHLSQPAASLALGRLRRILGDPLFVRGSSGMVATGRCDEAVTAALEALSLIDGVVQTPADFDPLNARRDFVVTLSDIGEVVFLPKLMARLSRLAPHCNLRAKALSVRELPEAMQSGQVEMAIGFFPDLERPGFYMQRLFEHRFVCLVRKDHPRVKTERIPLAVFLELPHAVVEPEGRSHELFERLLKSKGLSRRVQLSIPHFMSVPAIVAATDMIVTVPQAVAEYFVRFGEVRIVQPPVNTRRYALKQYWHARFHADPGLKWLRGQIVEAFTENA</sequence>
<dbReference type="Pfam" id="PF03466">
    <property type="entry name" value="LysR_substrate"/>
    <property type="match status" value="1"/>
</dbReference>
<dbReference type="PANTHER" id="PTHR30118">
    <property type="entry name" value="HTH-TYPE TRANSCRIPTIONAL REGULATOR LEUO-RELATED"/>
    <property type="match status" value="1"/>
</dbReference>
<dbReference type="InterPro" id="IPR036390">
    <property type="entry name" value="WH_DNA-bd_sf"/>
</dbReference>
<reference evidence="6 7" key="1">
    <citation type="journal article" date="2015" name="Genome Announc.">
        <title>Complete Genome Sequence of Cupriavidus basilensis 4G11, Isolated from the Oak Ridge Field Research Center Site.</title>
        <authorList>
            <person name="Ray J."/>
            <person name="Waters R.J."/>
            <person name="Skerker J.M."/>
            <person name="Kuehl J.V."/>
            <person name="Price M.N."/>
            <person name="Huang J."/>
            <person name="Chakraborty R."/>
            <person name="Arkin A.P."/>
            <person name="Deutschbauer A."/>
        </authorList>
    </citation>
    <scope>NUCLEOTIDE SEQUENCE [LARGE SCALE GENOMIC DNA]</scope>
    <source>
        <strain evidence="6">4G11</strain>
    </source>
</reference>
<dbReference type="CDD" id="cd08459">
    <property type="entry name" value="PBP2_DntR_NahR_LinR_like"/>
    <property type="match status" value="1"/>
</dbReference>
<dbReference type="InterPro" id="IPR000847">
    <property type="entry name" value="LysR_HTH_N"/>
</dbReference>
<feature type="domain" description="HTH lysR-type" evidence="5">
    <location>
        <begin position="5"/>
        <end position="62"/>
    </location>
</feature>
<evidence type="ECO:0000256" key="1">
    <source>
        <dbReference type="ARBA" id="ARBA00009437"/>
    </source>
</evidence>
<dbReference type="Pfam" id="PF00126">
    <property type="entry name" value="HTH_1"/>
    <property type="match status" value="1"/>
</dbReference>
<gene>
    <name evidence="6" type="ORF">RR42_s0685</name>
</gene>
<dbReference type="Gene3D" id="1.10.10.10">
    <property type="entry name" value="Winged helix-like DNA-binding domain superfamily/Winged helix DNA-binding domain"/>
    <property type="match status" value="1"/>
</dbReference>
<dbReference type="RefSeq" id="WP_043353667.1">
    <property type="nucleotide sequence ID" value="NZ_CP010537.1"/>
</dbReference>
<dbReference type="GO" id="GO:0003677">
    <property type="term" value="F:DNA binding"/>
    <property type="evidence" value="ECO:0007669"/>
    <property type="project" value="UniProtKB-KW"/>
</dbReference>
<organism evidence="6 7">
    <name type="scientific">Cupriavidus basilensis</name>
    <dbReference type="NCBI Taxonomy" id="68895"/>
    <lineage>
        <taxon>Bacteria</taxon>
        <taxon>Pseudomonadati</taxon>
        <taxon>Pseudomonadota</taxon>
        <taxon>Betaproteobacteria</taxon>
        <taxon>Burkholderiales</taxon>
        <taxon>Burkholderiaceae</taxon>
        <taxon>Cupriavidus</taxon>
    </lineage>
</organism>
<dbReference type="InterPro" id="IPR036388">
    <property type="entry name" value="WH-like_DNA-bd_sf"/>
</dbReference>
<dbReference type="KEGG" id="cbw:RR42_s0685"/>
<dbReference type="SUPFAM" id="SSF46785">
    <property type="entry name" value="Winged helix' DNA-binding domain"/>
    <property type="match status" value="1"/>
</dbReference>
<keyword evidence="2" id="KW-0805">Transcription regulation</keyword>
<keyword evidence="3" id="KW-0238">DNA-binding</keyword>